<gene>
    <name evidence="2" type="ORF">SAMN04515671_4496</name>
</gene>
<feature type="chain" id="PRO_5009251701" description="DUF4352 domain-containing protein" evidence="1">
    <location>
        <begin position="40"/>
        <end position="197"/>
    </location>
</feature>
<keyword evidence="3" id="KW-1185">Reference proteome</keyword>
<dbReference type="AlphaFoldDB" id="A0A1H0T6N7"/>
<dbReference type="OrthoDB" id="5114804at2"/>
<accession>A0A1H0T6N7</accession>
<evidence type="ECO:0000313" key="3">
    <source>
        <dbReference type="Proteomes" id="UP000198741"/>
    </source>
</evidence>
<organism evidence="2 3">
    <name type="scientific">Nakamurella panacisegetis</name>
    <dbReference type="NCBI Taxonomy" id="1090615"/>
    <lineage>
        <taxon>Bacteria</taxon>
        <taxon>Bacillati</taxon>
        <taxon>Actinomycetota</taxon>
        <taxon>Actinomycetes</taxon>
        <taxon>Nakamurellales</taxon>
        <taxon>Nakamurellaceae</taxon>
        <taxon>Nakamurella</taxon>
    </lineage>
</organism>
<dbReference type="Proteomes" id="UP000198741">
    <property type="component" value="Chromosome I"/>
</dbReference>
<feature type="signal peptide" evidence="1">
    <location>
        <begin position="1"/>
        <end position="39"/>
    </location>
</feature>
<evidence type="ECO:0000313" key="2">
    <source>
        <dbReference type="EMBL" id="SDP49707.1"/>
    </source>
</evidence>
<name>A0A1H0T6N7_9ACTN</name>
<dbReference type="EMBL" id="LT629710">
    <property type="protein sequence ID" value="SDP49707.1"/>
    <property type="molecule type" value="Genomic_DNA"/>
</dbReference>
<protein>
    <recommendedName>
        <fullName evidence="4">DUF4352 domain-containing protein</fullName>
    </recommendedName>
</protein>
<dbReference type="RefSeq" id="WP_157695629.1">
    <property type="nucleotide sequence ID" value="NZ_LT629710.1"/>
</dbReference>
<dbReference type="STRING" id="1090615.SAMN04515671_4496"/>
<evidence type="ECO:0008006" key="4">
    <source>
        <dbReference type="Google" id="ProtNLM"/>
    </source>
</evidence>
<proteinExistence type="predicted"/>
<reference evidence="2 3" key="1">
    <citation type="submission" date="2016-10" db="EMBL/GenBank/DDBJ databases">
        <authorList>
            <person name="de Groot N.N."/>
        </authorList>
    </citation>
    <scope>NUCLEOTIDE SEQUENCE [LARGE SCALE GENOMIC DNA]</scope>
    <source>
        <strain evidence="3">P4-7,KCTC 19426,CECT 7604</strain>
    </source>
</reference>
<keyword evidence="1" id="KW-0732">Signal</keyword>
<evidence type="ECO:0000256" key="1">
    <source>
        <dbReference type="SAM" id="SignalP"/>
    </source>
</evidence>
<dbReference type="PROSITE" id="PS51257">
    <property type="entry name" value="PROKAR_LIPOPROTEIN"/>
    <property type="match status" value="1"/>
</dbReference>
<sequence length="197" mass="20507">MIPARDAGRATVRRPRRLIATVALAAAAMFVAGCSNAPATTEPAYGSLPTYLPTAAIQPDSVLTGSAAHPALTTQGDQVEVRLGNGKSVRATVSGPDVPGEGLPYVSPATTCTWTITLDRATATVPIDLHEFTTIDHLGGTYRLALAPGQSTPPAAIGPGQTVAFRVRTRMETGEGLMRWAPGNSVVASWDFVVEND</sequence>